<dbReference type="GO" id="GO:0046872">
    <property type="term" value="F:metal ion binding"/>
    <property type="evidence" value="ECO:0007669"/>
    <property type="project" value="UniProtKB-KW"/>
</dbReference>
<dbReference type="InterPro" id="IPR001279">
    <property type="entry name" value="Metallo-B-lactamas"/>
</dbReference>
<feature type="binding site" evidence="7">
    <location>
        <position position="56"/>
    </location>
    <ligand>
        <name>Zn(2+)</name>
        <dbReference type="ChEBI" id="CHEBI:29105"/>
        <label>2</label>
    </ligand>
</feature>
<feature type="binding site" evidence="7">
    <location>
        <position position="52"/>
    </location>
    <ligand>
        <name>Zn(2+)</name>
        <dbReference type="ChEBI" id="CHEBI:29105"/>
        <label>1</label>
    </ligand>
</feature>
<feature type="binding site" evidence="7">
    <location>
        <position position="57"/>
    </location>
    <ligand>
        <name>Zn(2+)</name>
        <dbReference type="ChEBI" id="CHEBI:29105"/>
        <label>2</label>
    </ligand>
</feature>
<evidence type="ECO:0000256" key="2">
    <source>
        <dbReference type="ARBA" id="ARBA00004963"/>
    </source>
</evidence>
<dbReference type="GO" id="GO:0004416">
    <property type="term" value="F:hydroxyacylglutathione hydrolase activity"/>
    <property type="evidence" value="ECO:0007669"/>
    <property type="project" value="UniProtKB-UniRule"/>
</dbReference>
<evidence type="ECO:0000256" key="7">
    <source>
        <dbReference type="HAMAP-Rule" id="MF_01374"/>
    </source>
</evidence>
<dbReference type="PANTHER" id="PTHR43705:SF1">
    <property type="entry name" value="HYDROXYACYLGLUTATHIONE HYDROLASE GLOB"/>
    <property type="match status" value="1"/>
</dbReference>
<feature type="binding site" evidence="7">
    <location>
        <position position="54"/>
    </location>
    <ligand>
        <name>Zn(2+)</name>
        <dbReference type="ChEBI" id="CHEBI:29105"/>
        <label>1</label>
    </ligand>
</feature>
<evidence type="ECO:0000256" key="3">
    <source>
        <dbReference type="ARBA" id="ARBA00006759"/>
    </source>
</evidence>
<dbReference type="SMART" id="SM00849">
    <property type="entry name" value="Lactamase_B"/>
    <property type="match status" value="1"/>
</dbReference>
<feature type="binding site" evidence="7">
    <location>
        <position position="130"/>
    </location>
    <ligand>
        <name>Zn(2+)</name>
        <dbReference type="ChEBI" id="CHEBI:29105"/>
        <label>2</label>
    </ligand>
</feature>
<keyword evidence="4 7" id="KW-0479">Metal-binding</keyword>
<comment type="subunit">
    <text evidence="7">Monomer.</text>
</comment>
<dbReference type="AlphaFoldDB" id="A0A7Y9R3D2"/>
<evidence type="ECO:0000313" key="9">
    <source>
        <dbReference type="EMBL" id="NYG34884.1"/>
    </source>
</evidence>
<feature type="binding site" evidence="7">
    <location>
        <position position="113"/>
    </location>
    <ligand>
        <name>Zn(2+)</name>
        <dbReference type="ChEBI" id="CHEBI:29105"/>
        <label>1</label>
    </ligand>
</feature>
<evidence type="ECO:0000256" key="1">
    <source>
        <dbReference type="ARBA" id="ARBA00001623"/>
    </source>
</evidence>
<comment type="catalytic activity">
    <reaction evidence="1 7">
        <text>an S-(2-hydroxyacyl)glutathione + H2O = a 2-hydroxy carboxylate + glutathione + H(+)</text>
        <dbReference type="Rhea" id="RHEA:21864"/>
        <dbReference type="ChEBI" id="CHEBI:15377"/>
        <dbReference type="ChEBI" id="CHEBI:15378"/>
        <dbReference type="ChEBI" id="CHEBI:57925"/>
        <dbReference type="ChEBI" id="CHEBI:58896"/>
        <dbReference type="ChEBI" id="CHEBI:71261"/>
        <dbReference type="EC" id="3.1.2.6"/>
    </reaction>
</comment>
<dbReference type="NCBIfam" id="TIGR03413">
    <property type="entry name" value="GSH_gloB"/>
    <property type="match status" value="1"/>
</dbReference>
<proteinExistence type="inferred from homology"/>
<dbReference type="HAMAP" id="MF_01374">
    <property type="entry name" value="Glyoxalase_2"/>
    <property type="match status" value="1"/>
</dbReference>
<comment type="pathway">
    <text evidence="2 7">Secondary metabolite metabolism; methylglyoxal degradation; (R)-lactate from methylglyoxal: step 2/2.</text>
</comment>
<dbReference type="EC" id="3.1.2.6" evidence="7"/>
<dbReference type="EMBL" id="JACCFH010000001">
    <property type="protein sequence ID" value="NYG34884.1"/>
    <property type="molecule type" value="Genomic_DNA"/>
</dbReference>
<evidence type="ECO:0000259" key="8">
    <source>
        <dbReference type="SMART" id="SM00849"/>
    </source>
</evidence>
<protein>
    <recommendedName>
        <fullName evidence="7">Hydroxyacylglutathione hydrolase</fullName>
        <ecNumber evidence="7">3.1.2.6</ecNumber>
    </recommendedName>
    <alternativeName>
        <fullName evidence="7">Glyoxalase II</fullName>
        <shortName evidence="7">Glx II</shortName>
    </alternativeName>
</protein>
<evidence type="ECO:0000313" key="10">
    <source>
        <dbReference type="Proteomes" id="UP000518288"/>
    </source>
</evidence>
<dbReference type="Gene3D" id="3.60.15.10">
    <property type="entry name" value="Ribonuclease Z/Hydroxyacylglutathione hydrolase-like"/>
    <property type="match status" value="1"/>
</dbReference>
<comment type="caution">
    <text evidence="9">The sequence shown here is derived from an EMBL/GenBank/DDBJ whole genome shotgun (WGS) entry which is preliminary data.</text>
</comment>
<dbReference type="SUPFAM" id="SSF56281">
    <property type="entry name" value="Metallo-hydrolase/oxidoreductase"/>
    <property type="match status" value="1"/>
</dbReference>
<evidence type="ECO:0000256" key="5">
    <source>
        <dbReference type="ARBA" id="ARBA00022801"/>
    </source>
</evidence>
<dbReference type="UniPathway" id="UPA00619">
    <property type="reaction ID" value="UER00676"/>
</dbReference>
<gene>
    <name evidence="7" type="primary">gloB</name>
    <name evidence="9" type="ORF">BDD16_003870</name>
</gene>
<comment type="function">
    <text evidence="7">Thiolesterase that catalyzes the hydrolysis of S-D-lactoyl-glutathione to form glutathione and D-lactic acid.</text>
</comment>
<sequence>MNLLSLPAFDDNYIWMIHDGREAVVVDPGDATPVIAALDRADLQLAGILVTHKHPDHVGGLRTLLAHPRARAAQVWGPGNEPMPVAVIPVHDGDRIALPGLGLDIEVMAVPGHTLGHLAFFTGSILFCGDTLFSGGCGRLFEGTPAQMHASLARFAALPAKTQVCCAHEYTLANLRFARAVEPHSLALAAYEAECQSLRDRGLPTLPSTIGQERQINPYLRCDQPDVIACAVARGAEGRDPVSVLATIRLWKDQFR</sequence>
<dbReference type="InterPro" id="IPR017782">
    <property type="entry name" value="Hydroxyacylglutathione_Hdrlase"/>
</dbReference>
<dbReference type="Pfam" id="PF16123">
    <property type="entry name" value="HAGH_C"/>
    <property type="match status" value="1"/>
</dbReference>
<keyword evidence="6 7" id="KW-0862">Zinc</keyword>
<dbReference type="InterPro" id="IPR035680">
    <property type="entry name" value="Clx_II_MBL"/>
</dbReference>
<feature type="binding site" evidence="7">
    <location>
        <position position="130"/>
    </location>
    <ligand>
        <name>Zn(2+)</name>
        <dbReference type="ChEBI" id="CHEBI:29105"/>
        <label>1</label>
    </ligand>
</feature>
<dbReference type="RefSeq" id="WP_179635472.1">
    <property type="nucleotide sequence ID" value="NZ_CAXYYM010000082.1"/>
</dbReference>
<organism evidence="9 10">
    <name type="scientific">Sphaerotilus montanus</name>
    <dbReference type="NCBI Taxonomy" id="522889"/>
    <lineage>
        <taxon>Bacteria</taxon>
        <taxon>Pseudomonadati</taxon>
        <taxon>Pseudomonadota</taxon>
        <taxon>Betaproteobacteria</taxon>
        <taxon>Burkholderiales</taxon>
        <taxon>Sphaerotilaceae</taxon>
        <taxon>Sphaerotilus</taxon>
    </lineage>
</organism>
<dbReference type="InterPro" id="IPR032282">
    <property type="entry name" value="HAGH_C"/>
</dbReference>
<reference evidence="9 10" key="1">
    <citation type="submission" date="2020-07" db="EMBL/GenBank/DDBJ databases">
        <title>Genomic Encyclopedia of Archaeal and Bacterial Type Strains, Phase II (KMG-II): from individual species to whole genera.</title>
        <authorList>
            <person name="Goeker M."/>
        </authorList>
    </citation>
    <scope>NUCLEOTIDE SEQUENCE [LARGE SCALE GENOMIC DNA]</scope>
    <source>
        <strain evidence="9 10">DSM 21226</strain>
    </source>
</reference>
<dbReference type="InterPro" id="IPR050110">
    <property type="entry name" value="Glyoxalase_II_hydrolase"/>
</dbReference>
<keyword evidence="5 7" id="KW-0378">Hydrolase</keyword>
<dbReference type="InterPro" id="IPR036866">
    <property type="entry name" value="RibonucZ/Hydroxyglut_hydro"/>
</dbReference>
<comment type="cofactor">
    <cofactor evidence="7">
        <name>Zn(2+)</name>
        <dbReference type="ChEBI" id="CHEBI:29105"/>
    </cofactor>
    <text evidence="7">Binds 2 Zn(2+) ions per subunit.</text>
</comment>
<dbReference type="Proteomes" id="UP000518288">
    <property type="component" value="Unassembled WGS sequence"/>
</dbReference>
<name>A0A7Y9R3D2_9BURK</name>
<evidence type="ECO:0000256" key="4">
    <source>
        <dbReference type="ARBA" id="ARBA00022723"/>
    </source>
</evidence>
<dbReference type="Pfam" id="PF00753">
    <property type="entry name" value="Lactamase_B"/>
    <property type="match status" value="1"/>
</dbReference>
<feature type="binding site" evidence="7">
    <location>
        <position position="168"/>
    </location>
    <ligand>
        <name>Zn(2+)</name>
        <dbReference type="ChEBI" id="CHEBI:29105"/>
        <label>2</label>
    </ligand>
</feature>
<dbReference type="GO" id="GO:0019243">
    <property type="term" value="P:methylglyoxal catabolic process to D-lactate via S-lactoyl-glutathione"/>
    <property type="evidence" value="ECO:0007669"/>
    <property type="project" value="UniProtKB-UniRule"/>
</dbReference>
<accession>A0A7Y9R3D2</accession>
<evidence type="ECO:0000256" key="6">
    <source>
        <dbReference type="ARBA" id="ARBA00022833"/>
    </source>
</evidence>
<dbReference type="PANTHER" id="PTHR43705">
    <property type="entry name" value="HYDROXYACYLGLUTATHIONE HYDROLASE"/>
    <property type="match status" value="1"/>
</dbReference>
<feature type="domain" description="Metallo-beta-lactamase" evidence="8">
    <location>
        <begin position="11"/>
        <end position="168"/>
    </location>
</feature>
<dbReference type="CDD" id="cd07723">
    <property type="entry name" value="hydroxyacylglutathione_hydrolase_MBL-fold"/>
    <property type="match status" value="1"/>
</dbReference>
<comment type="similarity">
    <text evidence="3 7">Belongs to the metallo-beta-lactamase superfamily. Glyoxalase II family.</text>
</comment>
<keyword evidence="10" id="KW-1185">Reference proteome</keyword>
<dbReference type="PIRSF" id="PIRSF005457">
    <property type="entry name" value="Glx"/>
    <property type="match status" value="1"/>
</dbReference>